<name>A0AAV2T2A0_CALDB</name>
<protein>
    <submittedName>
        <fullName evidence="1">Uncharacterized protein</fullName>
    </submittedName>
</protein>
<gene>
    <name evidence="1" type="ORF">CDAUBV1_LOCUS3781</name>
</gene>
<accession>A0AAV2T2A0</accession>
<dbReference type="SUPFAM" id="SSF53335">
    <property type="entry name" value="S-adenosyl-L-methionine-dependent methyltransferases"/>
    <property type="match status" value="1"/>
</dbReference>
<dbReference type="Pfam" id="PF13489">
    <property type="entry name" value="Methyltransf_23"/>
    <property type="match status" value="1"/>
</dbReference>
<reference evidence="1" key="1">
    <citation type="submission" date="2024-06" db="EMBL/GenBank/DDBJ databases">
        <authorList>
            <person name="Liu X."/>
            <person name="Lenzi L."/>
            <person name="Haldenby T S."/>
            <person name="Uol C."/>
        </authorList>
    </citation>
    <scope>NUCLEOTIDE SEQUENCE</scope>
</reference>
<dbReference type="InterPro" id="IPR029063">
    <property type="entry name" value="SAM-dependent_MTases_sf"/>
</dbReference>
<sequence>MNLTGFWDNLNFEEILPDFVKKHSRGLIKLTFACGIIYFSVPQLFRLTFNHPKVMSRRHFQDRSLKKEVFEYLQIYSKQHGEKECLRILEIGAGDGRNFEYYPYPSRLVIVDPCDKYRKDVEHKIELINTVDKIPEGEKGEQLPNLELESWLMISADDMVDDGSSQGKKHKTIERPLGHFDACVSTYSFCAVRNFETVLQNIASLVKPGGLMLTMEHSHPPGRLALFICLLCEPIFHWLTGYCHLFRRPDRPIEQMSSTWEVLFSKEFLSPERSSLNPGALTVGFVAKRR</sequence>
<evidence type="ECO:0000313" key="2">
    <source>
        <dbReference type="Proteomes" id="UP001497525"/>
    </source>
</evidence>
<evidence type="ECO:0000313" key="1">
    <source>
        <dbReference type="EMBL" id="CAL5131360.1"/>
    </source>
</evidence>
<dbReference type="AlphaFoldDB" id="A0AAV2T2A0"/>
<comment type="caution">
    <text evidence="1">The sequence shown here is derived from an EMBL/GenBank/DDBJ whole genome shotgun (WGS) entry which is preliminary data.</text>
</comment>
<dbReference type="Proteomes" id="UP001497525">
    <property type="component" value="Unassembled WGS sequence"/>
</dbReference>
<organism evidence="1 2">
    <name type="scientific">Calicophoron daubneyi</name>
    <name type="common">Rumen fluke</name>
    <name type="synonym">Paramphistomum daubneyi</name>
    <dbReference type="NCBI Taxonomy" id="300641"/>
    <lineage>
        <taxon>Eukaryota</taxon>
        <taxon>Metazoa</taxon>
        <taxon>Spiralia</taxon>
        <taxon>Lophotrochozoa</taxon>
        <taxon>Platyhelminthes</taxon>
        <taxon>Trematoda</taxon>
        <taxon>Digenea</taxon>
        <taxon>Plagiorchiida</taxon>
        <taxon>Pronocephalata</taxon>
        <taxon>Paramphistomoidea</taxon>
        <taxon>Paramphistomidae</taxon>
        <taxon>Calicophoron</taxon>
    </lineage>
</organism>
<dbReference type="PANTHER" id="PTHR45036:SF1">
    <property type="entry name" value="METHYLTRANSFERASE LIKE 7A"/>
    <property type="match status" value="1"/>
</dbReference>
<dbReference type="Gene3D" id="3.40.50.150">
    <property type="entry name" value="Vaccinia Virus protein VP39"/>
    <property type="match status" value="1"/>
</dbReference>
<proteinExistence type="predicted"/>
<dbReference type="PANTHER" id="PTHR45036">
    <property type="entry name" value="METHYLTRANSFERASE LIKE 7B"/>
    <property type="match status" value="1"/>
</dbReference>
<dbReference type="EMBL" id="CAXLJL010000090">
    <property type="protein sequence ID" value="CAL5131360.1"/>
    <property type="molecule type" value="Genomic_DNA"/>
</dbReference>
<dbReference type="InterPro" id="IPR052356">
    <property type="entry name" value="Thiol_S-MT"/>
</dbReference>